<name>A0A5E6M9W0_9BACT</name>
<feature type="domain" description="HTH-like" evidence="1">
    <location>
        <begin position="38"/>
        <end position="76"/>
    </location>
</feature>
<dbReference type="Pfam" id="PF13276">
    <property type="entry name" value="HTH_21"/>
    <property type="match status" value="1"/>
</dbReference>
<gene>
    <name evidence="2" type="ORF">MAMT_01039</name>
</gene>
<evidence type="ECO:0000313" key="2">
    <source>
        <dbReference type="EMBL" id="VVM06185.1"/>
    </source>
</evidence>
<reference evidence="2 3" key="1">
    <citation type="submission" date="2019-09" db="EMBL/GenBank/DDBJ databases">
        <authorList>
            <person name="Cremers G."/>
        </authorList>
    </citation>
    <scope>NUCLEOTIDE SEQUENCE [LARGE SCALE GENOMIC DNA]</scope>
    <source>
        <strain evidence="2">4A</strain>
    </source>
</reference>
<keyword evidence="3" id="KW-1185">Reference proteome</keyword>
<organism evidence="2 3">
    <name type="scientific">Methylacidimicrobium tartarophylax</name>
    <dbReference type="NCBI Taxonomy" id="1041768"/>
    <lineage>
        <taxon>Bacteria</taxon>
        <taxon>Pseudomonadati</taxon>
        <taxon>Verrucomicrobiota</taxon>
        <taxon>Methylacidimicrobium</taxon>
    </lineage>
</organism>
<dbReference type="RefSeq" id="WP_178086921.1">
    <property type="nucleotide sequence ID" value="NZ_CABFVA020000053.1"/>
</dbReference>
<sequence length="108" mass="12297">MIDSRGELSVRRHCELLGLDRSGLYYEPLGPNAQEIALCHRLDELYTAHPFYGVRRMTEALRREGGTANPKRVRRLIGLFSKIPADINALLQKLDLLPLFARPPKQAM</sequence>
<evidence type="ECO:0000313" key="3">
    <source>
        <dbReference type="Proteomes" id="UP000334923"/>
    </source>
</evidence>
<accession>A0A5E6M9W0</accession>
<dbReference type="Proteomes" id="UP000334923">
    <property type="component" value="Unassembled WGS sequence"/>
</dbReference>
<protein>
    <recommendedName>
        <fullName evidence="1">HTH-like domain-containing protein</fullName>
    </recommendedName>
</protein>
<dbReference type="EMBL" id="CABFVA020000053">
    <property type="protein sequence ID" value="VVM06185.1"/>
    <property type="molecule type" value="Genomic_DNA"/>
</dbReference>
<evidence type="ECO:0000259" key="1">
    <source>
        <dbReference type="Pfam" id="PF13276"/>
    </source>
</evidence>
<dbReference type="InterPro" id="IPR025948">
    <property type="entry name" value="HTH-like_dom"/>
</dbReference>
<dbReference type="AlphaFoldDB" id="A0A5E6M9W0"/>
<proteinExistence type="predicted"/>